<reference evidence="1 2" key="1">
    <citation type="submission" date="2016-11" db="EMBL/GenBank/DDBJ databases">
        <authorList>
            <person name="Jaros S."/>
            <person name="Januszkiewicz K."/>
            <person name="Wedrychowicz H."/>
        </authorList>
    </citation>
    <scope>NUCLEOTIDE SEQUENCE [LARGE SCALE GENOMIC DNA]</scope>
    <source>
        <strain evidence="1 2">YL228</strain>
    </source>
</reference>
<proteinExistence type="predicted"/>
<accession>A0A1K1LPJ5</accession>
<dbReference type="Pfam" id="PF09548">
    <property type="entry name" value="Spore_III_AB"/>
    <property type="match status" value="1"/>
</dbReference>
<dbReference type="Proteomes" id="UP000183461">
    <property type="component" value="Unassembled WGS sequence"/>
</dbReference>
<name>A0A1K1LPJ5_RUMFL</name>
<sequence>MGIRVIAAVLAAFCGAFYGLNRSEKLKKRVLICSDADKVFRLTETMIRSSGTDIYSIFSVIKRENISGLSFINKLPDDYSADKDFHSLWRELLMNEPDIPQEEQGILLDFGELLGTSDIDGQLNGIAAVRSLMQELYLRRSEEYHCKAKLYRSVGVLAGVMVGIMVI</sequence>
<evidence type="ECO:0000313" key="2">
    <source>
        <dbReference type="Proteomes" id="UP000183461"/>
    </source>
</evidence>
<dbReference type="EMBL" id="FPIP01000001">
    <property type="protein sequence ID" value="SFW12817.1"/>
    <property type="molecule type" value="Genomic_DNA"/>
</dbReference>
<dbReference type="RefSeq" id="WP_072299053.1">
    <property type="nucleotide sequence ID" value="NZ_FPIP01000001.1"/>
</dbReference>
<dbReference type="AlphaFoldDB" id="A0A1K1LPJ5"/>
<evidence type="ECO:0000313" key="1">
    <source>
        <dbReference type="EMBL" id="SFW12817.1"/>
    </source>
</evidence>
<dbReference type="InterPro" id="IPR014198">
    <property type="entry name" value="Spore_III_AB"/>
</dbReference>
<gene>
    <name evidence="1" type="ORF">SAMN02910280_0646</name>
</gene>
<organism evidence="1 2">
    <name type="scientific">Ruminococcus flavefaciens</name>
    <dbReference type="NCBI Taxonomy" id="1265"/>
    <lineage>
        <taxon>Bacteria</taxon>
        <taxon>Bacillati</taxon>
        <taxon>Bacillota</taxon>
        <taxon>Clostridia</taxon>
        <taxon>Eubacteriales</taxon>
        <taxon>Oscillospiraceae</taxon>
        <taxon>Ruminococcus</taxon>
    </lineage>
</organism>
<protein>
    <submittedName>
        <fullName evidence="1">Stage III sporulation protein AB</fullName>
    </submittedName>
</protein>